<proteinExistence type="predicted"/>
<accession>A0AB39JA25</accession>
<gene>
    <name evidence="1" type="ORF">FloV-SA2_00199</name>
</gene>
<organism evidence="1">
    <name type="scientific">Florenciella sp. virus SA2</name>
    <dbReference type="NCBI Taxonomy" id="3240092"/>
    <lineage>
        <taxon>Viruses</taxon>
    </lineage>
</organism>
<dbReference type="EMBL" id="PP542043">
    <property type="protein sequence ID" value="XDO02018.1"/>
    <property type="molecule type" value="Genomic_DNA"/>
</dbReference>
<protein>
    <submittedName>
        <fullName evidence="1">Uncharacterized protein</fullName>
    </submittedName>
</protein>
<name>A0AB39JA25_9VIRU</name>
<reference evidence="1" key="1">
    <citation type="submission" date="2024-03" db="EMBL/GenBank/DDBJ databases">
        <title>Eukaryotic viruses encode the ribosomal protein eL40.</title>
        <authorList>
            <person name="Thomy J."/>
            <person name="Schvarcz C.R."/>
            <person name="McBeain K.A."/>
            <person name="Edwards K.F."/>
            <person name="Steward G.F."/>
        </authorList>
    </citation>
    <scope>NUCLEOTIDE SEQUENCE</scope>
    <source>
        <strain evidence="1">FloV-SA2</strain>
    </source>
</reference>
<evidence type="ECO:0000313" key="1">
    <source>
        <dbReference type="EMBL" id="XDO02018.1"/>
    </source>
</evidence>
<sequence>MDEILKKRRKLRSRYINYKPLSPLNTTTENNFIEEKEEHSQTKVHSKSKPQDISNMKLQAQTQTSFNCCQYLFETFMKLFND</sequence>